<dbReference type="Proteomes" id="UP000197019">
    <property type="component" value="Chromosome"/>
</dbReference>
<evidence type="ECO:0000256" key="2">
    <source>
        <dbReference type="ARBA" id="ARBA00005014"/>
    </source>
</evidence>
<dbReference type="GO" id="GO:0019854">
    <property type="term" value="P:L-ascorbic acid catabolic process"/>
    <property type="evidence" value="ECO:0007669"/>
    <property type="project" value="TreeGrafter"/>
</dbReference>
<dbReference type="InterPro" id="IPR017553">
    <property type="entry name" value="3-hexulose-6-phosphate_synth"/>
</dbReference>
<gene>
    <name evidence="8" type="primary">hxlA</name>
    <name evidence="9" type="ORF">AADEFJLK_01258</name>
    <name evidence="8" type="ORF">CEK71_00435</name>
</gene>
<sequence>MARPLIQMALDSLDFDATVALAEQVAPHVDIFEIGTPCIKHNGVNLVKALRAKFPDKLILVDLKTMDAGEYEATPFYAAGADICTVLGVSGLATCMGVIKAANAFGAEAQIDLINVEDKVACARATFEAGAHIMGIHTGLDAQAAGHTPFSDLNDIARLGLNVRISVAGGIKAATVQDVVKSGANIIVVGAAIYGAPSPAEAAREIRELVDATEV</sequence>
<dbReference type="EMBL" id="CP022129">
    <property type="protein sequence ID" value="ASF44652.1"/>
    <property type="molecule type" value="Genomic_DNA"/>
</dbReference>
<evidence type="ECO:0000313" key="11">
    <source>
        <dbReference type="Proteomes" id="UP000237423"/>
    </source>
</evidence>
<dbReference type="GO" id="GO:0033982">
    <property type="term" value="F:3-dehydro-L-gulonate-6-phosphate decarboxylase activity"/>
    <property type="evidence" value="ECO:0007669"/>
    <property type="project" value="TreeGrafter"/>
</dbReference>
<dbReference type="EC" id="4.1.2.43" evidence="4"/>
<dbReference type="GO" id="GO:0019647">
    <property type="term" value="P:formaldehyde assimilation via ribulose monophosphate cycle"/>
    <property type="evidence" value="ECO:0007669"/>
    <property type="project" value="UniProtKB-UniPathway"/>
</dbReference>
<dbReference type="PANTHER" id="PTHR35039">
    <property type="entry name" value="3-KETO-L-GULONATE-6-PHOSPHATE DECARBOXYLASE SGBH-RELATED"/>
    <property type="match status" value="1"/>
</dbReference>
<protein>
    <recommendedName>
        <fullName evidence="4">3-hexulose-6-phosphate synthase</fullName>
        <ecNumber evidence="4">4.1.2.43</ecNumber>
    </recommendedName>
</protein>
<dbReference type="AlphaFoldDB" id="A0A1Z4BTU0"/>
<dbReference type="EMBL" id="PGFZ01000002">
    <property type="protein sequence ID" value="POZ52654.1"/>
    <property type="molecule type" value="Genomic_DNA"/>
</dbReference>
<comment type="catalytic activity">
    <reaction evidence="1">
        <text>D-ribulose 5-phosphate + formaldehyde = D-arabino-hex-3-ulose 6-phosphate</text>
        <dbReference type="Rhea" id="RHEA:25201"/>
        <dbReference type="ChEBI" id="CHEBI:16842"/>
        <dbReference type="ChEBI" id="CHEBI:58121"/>
        <dbReference type="ChEBI" id="CHEBI:58542"/>
        <dbReference type="EC" id="4.1.2.43"/>
    </reaction>
</comment>
<dbReference type="SMART" id="SM00934">
    <property type="entry name" value="OMPdecase"/>
    <property type="match status" value="1"/>
</dbReference>
<dbReference type="PANTHER" id="PTHR35039:SF3">
    <property type="entry name" value="3-KETO-L-GULONATE-6-PHOSPHATE DECARBOXYLASE SGBH-RELATED"/>
    <property type="match status" value="1"/>
</dbReference>
<reference evidence="8 10" key="1">
    <citation type="submission" date="2017-06" db="EMBL/GenBank/DDBJ databases">
        <title>Genome Sequencing of the methanotroph Methylovulum psychrotolerants str. HV10-M2 isolated from a high-altitude environment.</title>
        <authorList>
            <person name="Mateos-Rivera A."/>
        </authorList>
    </citation>
    <scope>NUCLEOTIDE SEQUENCE [LARGE SCALE GENOMIC DNA]</scope>
    <source>
        <strain evidence="8 10">HV10_M2</strain>
    </source>
</reference>
<evidence type="ECO:0000313" key="8">
    <source>
        <dbReference type="EMBL" id="ASF44652.1"/>
    </source>
</evidence>
<evidence type="ECO:0000256" key="1">
    <source>
        <dbReference type="ARBA" id="ARBA00000718"/>
    </source>
</evidence>
<dbReference type="UniPathway" id="UPA00294">
    <property type="reaction ID" value="UER00434"/>
</dbReference>
<dbReference type="NCBIfam" id="TIGR03128">
    <property type="entry name" value="RuMP_HxlA"/>
    <property type="match status" value="1"/>
</dbReference>
<keyword evidence="5" id="KW-0456">Lyase</keyword>
<dbReference type="InterPro" id="IPR041710">
    <property type="entry name" value="HPS/KGPDC"/>
</dbReference>
<evidence type="ECO:0000313" key="9">
    <source>
        <dbReference type="EMBL" id="POZ52654.1"/>
    </source>
</evidence>
<accession>A0A1Z4BTU0</accession>
<evidence type="ECO:0000313" key="10">
    <source>
        <dbReference type="Proteomes" id="UP000197019"/>
    </source>
</evidence>
<dbReference type="OrthoDB" id="43475at2"/>
<keyword evidence="10" id="KW-1185">Reference proteome</keyword>
<evidence type="ECO:0000259" key="7">
    <source>
        <dbReference type="SMART" id="SM00934"/>
    </source>
</evidence>
<organism evidence="8 10">
    <name type="scientific">Methylovulum psychrotolerans</name>
    <dbReference type="NCBI Taxonomy" id="1704499"/>
    <lineage>
        <taxon>Bacteria</taxon>
        <taxon>Pseudomonadati</taxon>
        <taxon>Pseudomonadota</taxon>
        <taxon>Gammaproteobacteria</taxon>
        <taxon>Methylococcales</taxon>
        <taxon>Methylococcaceae</taxon>
        <taxon>Methylovulum</taxon>
    </lineage>
</organism>
<dbReference type="GO" id="GO:0006207">
    <property type="term" value="P:'de novo' pyrimidine nucleobase biosynthetic process"/>
    <property type="evidence" value="ECO:0007669"/>
    <property type="project" value="InterPro"/>
</dbReference>
<reference evidence="9 11" key="2">
    <citation type="submission" date="2017-11" db="EMBL/GenBank/DDBJ databases">
        <title>Draft Genome Sequence of Methylobacter psychrotolerans Sph1T, an Obligate Methanotroph from Low-Temperature Environments.</title>
        <authorList>
            <person name="Oshkin I.Y."/>
            <person name="Miroshnikov K."/>
            <person name="Belova S.E."/>
            <person name="Korzhenkov A."/>
            <person name="Toshchakov S.V."/>
            <person name="Dedysh S.N."/>
        </authorList>
    </citation>
    <scope>NUCLEOTIDE SEQUENCE [LARGE SCALE GENOMIC DNA]</scope>
    <source>
        <strain evidence="9 11">Sph1</strain>
    </source>
</reference>
<dbReference type="Proteomes" id="UP000237423">
    <property type="component" value="Unassembled WGS sequence"/>
</dbReference>
<dbReference type="GO" id="GO:0043801">
    <property type="term" value="F:hexulose-6-phosphate synthase activity"/>
    <property type="evidence" value="ECO:0007669"/>
    <property type="project" value="UniProtKB-EC"/>
</dbReference>
<evidence type="ECO:0000256" key="3">
    <source>
        <dbReference type="ARBA" id="ARBA00006350"/>
    </source>
</evidence>
<evidence type="ECO:0000256" key="4">
    <source>
        <dbReference type="ARBA" id="ARBA00012890"/>
    </source>
</evidence>
<evidence type="ECO:0000256" key="6">
    <source>
        <dbReference type="ARBA" id="ARBA00023277"/>
    </source>
</evidence>
<feature type="domain" description="Orotidine 5'-phosphate decarboxylase" evidence="7">
    <location>
        <begin position="5"/>
        <end position="206"/>
    </location>
</feature>
<dbReference type="CDD" id="cd04726">
    <property type="entry name" value="KGPDC_HPS"/>
    <property type="match status" value="1"/>
</dbReference>
<dbReference type="InterPro" id="IPR013785">
    <property type="entry name" value="Aldolase_TIM"/>
</dbReference>
<dbReference type="RefSeq" id="WP_088617535.1">
    <property type="nucleotide sequence ID" value="NZ_CP022129.1"/>
</dbReference>
<dbReference type="InterPro" id="IPR001754">
    <property type="entry name" value="OMPdeCOase_dom"/>
</dbReference>
<dbReference type="GO" id="GO:0004590">
    <property type="term" value="F:orotidine-5'-phosphate decarboxylase activity"/>
    <property type="evidence" value="ECO:0007669"/>
    <property type="project" value="InterPro"/>
</dbReference>
<dbReference type="Pfam" id="PF00215">
    <property type="entry name" value="OMPdecase"/>
    <property type="match status" value="1"/>
</dbReference>
<dbReference type="InterPro" id="IPR011060">
    <property type="entry name" value="RibuloseP-bd_barrel"/>
</dbReference>
<dbReference type="FunFam" id="3.20.20.70:FF:000022">
    <property type="entry name" value="3-keto-L-gulonate-6-phosphate decarboxylase UlaD"/>
    <property type="match status" value="1"/>
</dbReference>
<dbReference type="SUPFAM" id="SSF51366">
    <property type="entry name" value="Ribulose-phoshate binding barrel"/>
    <property type="match status" value="1"/>
</dbReference>
<dbReference type="KEGG" id="mpsy:CEK71_00435"/>
<dbReference type="Gene3D" id="3.20.20.70">
    <property type="entry name" value="Aldolase class I"/>
    <property type="match status" value="1"/>
</dbReference>
<evidence type="ECO:0000256" key="5">
    <source>
        <dbReference type="ARBA" id="ARBA00023239"/>
    </source>
</evidence>
<comment type="similarity">
    <text evidence="3">Belongs to the HPS/KGPDC family. HPS subfamily.</text>
</comment>
<keyword evidence="6" id="KW-0119">Carbohydrate metabolism</keyword>
<proteinExistence type="inferred from homology"/>
<name>A0A1Z4BTU0_9GAMM</name>
<comment type="pathway">
    <text evidence="2">One-carbon metabolism; formaldehyde assimilation via RuMP pathway; D-fructose 6-phosphate from D-ribulose 5-phosphate and formaldehyde: step 1/2.</text>
</comment>